<protein>
    <submittedName>
        <fullName evidence="6">Tetratricopeptide repeat protein</fullName>
    </submittedName>
</protein>
<dbReference type="PROSITE" id="PS50005">
    <property type="entry name" value="TPR"/>
    <property type="match status" value="2"/>
</dbReference>
<feature type="repeat" description="TPR" evidence="3">
    <location>
        <begin position="659"/>
        <end position="692"/>
    </location>
</feature>
<evidence type="ECO:0000256" key="2">
    <source>
        <dbReference type="ARBA" id="ARBA00022803"/>
    </source>
</evidence>
<dbReference type="EMBL" id="CP092109">
    <property type="protein sequence ID" value="UWZ78459.1"/>
    <property type="molecule type" value="Genomic_DNA"/>
</dbReference>
<dbReference type="InterPro" id="IPR002885">
    <property type="entry name" value="PPR_rpt"/>
</dbReference>
<dbReference type="Proteomes" id="UP001060414">
    <property type="component" value="Chromosome"/>
</dbReference>
<dbReference type="Gene3D" id="1.25.40.10">
    <property type="entry name" value="Tetratricopeptide repeat domain"/>
    <property type="match status" value="4"/>
</dbReference>
<organism evidence="6 7">
    <name type="scientific">Geoalkalibacter halelectricus</name>
    <dbReference type="NCBI Taxonomy" id="2847045"/>
    <lineage>
        <taxon>Bacteria</taxon>
        <taxon>Pseudomonadati</taxon>
        <taxon>Thermodesulfobacteriota</taxon>
        <taxon>Desulfuromonadia</taxon>
        <taxon>Desulfuromonadales</taxon>
        <taxon>Geoalkalibacteraceae</taxon>
        <taxon>Geoalkalibacter</taxon>
    </lineage>
</organism>
<dbReference type="SUPFAM" id="SSF48452">
    <property type="entry name" value="TPR-like"/>
    <property type="match status" value="2"/>
</dbReference>
<evidence type="ECO:0000256" key="4">
    <source>
        <dbReference type="SAM" id="Coils"/>
    </source>
</evidence>
<name>A0ABY5ZHT5_9BACT</name>
<dbReference type="Pfam" id="PF13432">
    <property type="entry name" value="TPR_16"/>
    <property type="match status" value="1"/>
</dbReference>
<evidence type="ECO:0000256" key="1">
    <source>
        <dbReference type="ARBA" id="ARBA00022737"/>
    </source>
</evidence>
<accession>A0ABY5ZHT5</accession>
<dbReference type="Pfam" id="PF01535">
    <property type="entry name" value="PPR"/>
    <property type="match status" value="1"/>
</dbReference>
<dbReference type="InterPro" id="IPR011990">
    <property type="entry name" value="TPR-like_helical_dom_sf"/>
</dbReference>
<keyword evidence="4" id="KW-0175">Coiled coil</keyword>
<feature type="repeat" description="TPR" evidence="3">
    <location>
        <begin position="4"/>
        <end position="37"/>
    </location>
</feature>
<dbReference type="Pfam" id="PF13181">
    <property type="entry name" value="TPR_8"/>
    <property type="match status" value="1"/>
</dbReference>
<keyword evidence="2 3" id="KW-0802">TPR repeat</keyword>
<evidence type="ECO:0000313" key="7">
    <source>
        <dbReference type="Proteomes" id="UP001060414"/>
    </source>
</evidence>
<dbReference type="PANTHER" id="PTHR45586">
    <property type="entry name" value="TPR REPEAT-CONTAINING PROTEIN PA4667"/>
    <property type="match status" value="1"/>
</dbReference>
<keyword evidence="1" id="KW-0677">Repeat</keyword>
<gene>
    <name evidence="6" type="ORF">L9S41_12280</name>
</gene>
<dbReference type="RefSeq" id="WP_260746812.1">
    <property type="nucleotide sequence ID" value="NZ_CP092109.1"/>
</dbReference>
<evidence type="ECO:0000256" key="5">
    <source>
        <dbReference type="SAM" id="MobiDB-lite"/>
    </source>
</evidence>
<sequence length="719" mass="80338">MSNKEKLIAAAQKNLLKGQIAKAIKDYQKVVELDPRDIRSRQKLADLFVRAKMPKEAQEQYEGVARYYTENGFFLKAIAVYKQIQRIDPSRVEIYHRLAELNARQGLVGNALAEYKCLVSLYEKQGLVPEAINILKKMKDIDPENLNIRVKIAESYARAGMREQGLGEFRDVLKVLRAKGDPAKTLKLFQIFQPLFPGEAEVRHGFARALIDAGQLDAGIERVRKMLTEQPGAEDLQRTLALGLHRQGDFAGECQAWQELLRQAPADPQAREGYLRACLKSGRHEDAIERLELWQEELFAAQRVDLLRDLYEQLHAALPDDPRVIKNLQAVYQACGQGDKLLDLMSLEGDEFAASTPGQPEEAFETLDGSVLAEATLDLADEQDAVDLGGEEPVEELPLEFIEDAPEQPEQRDLQEVSASDVDAETELELEFEGDLLADLAPSAAEEEDLGEEPEFADTDLGELELIELPEVPPLQEETSEFSSADLSEISFDNLDADESWSVPEAAEQTTGDSEGRAEFEDTSGFLGDELPDLDIEFDRDSATAVPASPAAARTSSLLSEVERERLEGDLSRFRKNLESQIDEGDAETHFNLGIAFKEMGLLDDAVAEFDQSMRNLSRRLDSLTLKGICLKDKGDFEGAEEALKSALLLPDIREADLCNLYFELGLLHEQRDLLEPALHYFDQVSRHDPSFREVGKRIGQLRGRLGMKGGDSDRVSYL</sequence>
<evidence type="ECO:0000256" key="3">
    <source>
        <dbReference type="PROSITE-ProRule" id="PRU00339"/>
    </source>
</evidence>
<reference evidence="6" key="1">
    <citation type="journal article" date="2022" name="Environ. Microbiol.">
        <title>Geoalkalibacter halelectricus SAP #1 sp. nov. possessing extracellular electron transfer and mineral#reducing capabilities from a haloalkaline environment.</title>
        <authorList>
            <person name="Yadav S."/>
            <person name="Singh R."/>
            <person name="Sundharam S.S."/>
            <person name="Chaudhary S."/>
            <person name="Krishnamurthi S."/>
            <person name="Patil S.A."/>
        </authorList>
    </citation>
    <scope>NUCLEOTIDE SEQUENCE</scope>
    <source>
        <strain evidence="6">SAP-1</strain>
    </source>
</reference>
<feature type="region of interest" description="Disordered" evidence="5">
    <location>
        <begin position="496"/>
        <end position="518"/>
    </location>
</feature>
<dbReference type="InterPro" id="IPR019734">
    <property type="entry name" value="TPR_rpt"/>
</dbReference>
<proteinExistence type="predicted"/>
<evidence type="ECO:0000313" key="6">
    <source>
        <dbReference type="EMBL" id="UWZ78459.1"/>
    </source>
</evidence>
<keyword evidence="7" id="KW-1185">Reference proteome</keyword>
<dbReference type="SMART" id="SM00028">
    <property type="entry name" value="TPR"/>
    <property type="match status" value="6"/>
</dbReference>
<dbReference type="PANTHER" id="PTHR45586:SF1">
    <property type="entry name" value="LIPOPOLYSACCHARIDE ASSEMBLY PROTEIN B"/>
    <property type="match status" value="1"/>
</dbReference>
<feature type="coiled-coil region" evidence="4">
    <location>
        <begin position="564"/>
        <end position="627"/>
    </location>
</feature>
<dbReference type="InterPro" id="IPR051012">
    <property type="entry name" value="CellSynth/LPSAsmb/PSIAsmb"/>
</dbReference>